<evidence type="ECO:0000313" key="6">
    <source>
        <dbReference type="EMBL" id="MFD2091501.1"/>
    </source>
</evidence>
<accession>A0ABW4X7U6</accession>
<evidence type="ECO:0000256" key="5">
    <source>
        <dbReference type="SAM" id="Phobius"/>
    </source>
</evidence>
<feature type="transmembrane region" description="Helical" evidence="5">
    <location>
        <begin position="96"/>
        <end position="116"/>
    </location>
</feature>
<comment type="caution">
    <text evidence="6">The sequence shown here is derived from an EMBL/GenBank/DDBJ whole genome shotgun (WGS) entry which is preliminary data.</text>
</comment>
<keyword evidence="3 5" id="KW-1133">Transmembrane helix</keyword>
<evidence type="ECO:0000256" key="3">
    <source>
        <dbReference type="ARBA" id="ARBA00022989"/>
    </source>
</evidence>
<feature type="transmembrane region" description="Helical" evidence="5">
    <location>
        <begin position="34"/>
        <end position="54"/>
    </location>
</feature>
<evidence type="ECO:0000313" key="7">
    <source>
        <dbReference type="Proteomes" id="UP001597402"/>
    </source>
</evidence>
<organism evidence="6 7">
    <name type="scientific">Blastococcus deserti</name>
    <dbReference type="NCBI Taxonomy" id="2259033"/>
    <lineage>
        <taxon>Bacteria</taxon>
        <taxon>Bacillati</taxon>
        <taxon>Actinomycetota</taxon>
        <taxon>Actinomycetes</taxon>
        <taxon>Geodermatophilales</taxon>
        <taxon>Geodermatophilaceae</taxon>
        <taxon>Blastococcus</taxon>
    </lineage>
</organism>
<feature type="transmembrane region" description="Helical" evidence="5">
    <location>
        <begin position="151"/>
        <end position="172"/>
    </location>
</feature>
<feature type="transmembrane region" description="Helical" evidence="5">
    <location>
        <begin position="66"/>
        <end position="84"/>
    </location>
</feature>
<proteinExistence type="predicted"/>
<keyword evidence="1" id="KW-1003">Cell membrane</keyword>
<dbReference type="RefSeq" id="WP_376873844.1">
    <property type="nucleotide sequence ID" value="NZ_JBHUHP010000008.1"/>
</dbReference>
<keyword evidence="4 5" id="KW-0472">Membrane</keyword>
<dbReference type="InterPro" id="IPR003810">
    <property type="entry name" value="Mntp/YtaF"/>
</dbReference>
<sequence>MTLLAGAVLVGVDNLRFSLAAGQLGLPRRRRHQLVAAFGLAEGLAPLAGVAATAPLATALGRLADPLAAAALLVAAALVLVPLVRGAGPALPDSRWAVVLLPPLLALDNVAAGAGLRAFDLPLVPAALVMGVVSASIAAAGLLAGSAARRILKGAGPLVAGLTLVAAAAVTLA</sequence>
<feature type="transmembrane region" description="Helical" evidence="5">
    <location>
        <begin position="122"/>
        <end position="144"/>
    </location>
</feature>
<reference evidence="7" key="1">
    <citation type="journal article" date="2019" name="Int. J. Syst. Evol. Microbiol.">
        <title>The Global Catalogue of Microorganisms (GCM) 10K type strain sequencing project: providing services to taxonomists for standard genome sequencing and annotation.</title>
        <authorList>
            <consortium name="The Broad Institute Genomics Platform"/>
            <consortium name="The Broad Institute Genome Sequencing Center for Infectious Disease"/>
            <person name="Wu L."/>
            <person name="Ma J."/>
        </authorList>
    </citation>
    <scope>NUCLEOTIDE SEQUENCE [LARGE SCALE GENOMIC DNA]</scope>
    <source>
        <strain evidence="7">JCM 3338</strain>
    </source>
</reference>
<evidence type="ECO:0000256" key="4">
    <source>
        <dbReference type="ARBA" id="ARBA00023136"/>
    </source>
</evidence>
<evidence type="ECO:0000256" key="1">
    <source>
        <dbReference type="ARBA" id="ARBA00022475"/>
    </source>
</evidence>
<gene>
    <name evidence="6" type="ORF">ACFSHS_07910</name>
</gene>
<dbReference type="EMBL" id="JBHUHP010000008">
    <property type="protein sequence ID" value="MFD2091501.1"/>
    <property type="molecule type" value="Genomic_DNA"/>
</dbReference>
<dbReference type="Proteomes" id="UP001597402">
    <property type="component" value="Unassembled WGS sequence"/>
</dbReference>
<dbReference type="Pfam" id="PF02659">
    <property type="entry name" value="Mntp"/>
    <property type="match status" value="1"/>
</dbReference>
<evidence type="ECO:0000256" key="2">
    <source>
        <dbReference type="ARBA" id="ARBA00022692"/>
    </source>
</evidence>
<keyword evidence="7" id="KW-1185">Reference proteome</keyword>
<name>A0ABW4X7U6_9ACTN</name>
<keyword evidence="2 5" id="KW-0812">Transmembrane</keyword>
<protein>
    <submittedName>
        <fullName evidence="6">Manganese efflux pump</fullName>
    </submittedName>
</protein>